<feature type="compositionally biased region" description="Pro residues" evidence="1">
    <location>
        <begin position="1"/>
        <end position="10"/>
    </location>
</feature>
<dbReference type="InterPro" id="IPR013381">
    <property type="entry name" value="CRISPR-assoc_prot_Cse1"/>
</dbReference>
<organism evidence="2 3">
    <name type="scientific">Nocardia wallacei</name>
    <dbReference type="NCBI Taxonomy" id="480035"/>
    <lineage>
        <taxon>Bacteria</taxon>
        <taxon>Bacillati</taxon>
        <taxon>Actinomycetota</taxon>
        <taxon>Actinomycetes</taxon>
        <taxon>Mycobacteriales</taxon>
        <taxon>Nocardiaceae</taxon>
        <taxon>Nocardia</taxon>
    </lineage>
</organism>
<keyword evidence="3" id="KW-1185">Reference proteome</keyword>
<sequence length="573" mass="61661">MTPPTSPPRPSSTKVSATDSPVGERQPFNLLDEPWIVVLGRDGREHVVSILGLFERATEFTAVGGEVPTQGFAVTRLLLAFAHRALQGPVDSDQWQELWEQPVLPIEVFAEYGERLRHRFDLFDPVAPFFQVAGLRTARGEVSGLEKIVADVPNGEPLFTTRSRRSLQRISAGEAARWLVHTHAFDPSGIKSGAVGDTTVKAGKGYPIGPGWSGQIGGVLPLGADLRETLLLNLIAFEEQRFARLGGAGDVPVWEREDQDGPVWSERPPAGTVELYTWQTRRIRLVGDRSGVTGVVLANGDRIQPQNRHSLDPHTAWRYSEPQSKKAKTVVYMPVTHAAERSVWRGLNALLPSAAGRQTANGAPQRYLAPGVLGWIGELCASEVLPGSYRPAIGVVGVEYGAQNATYAEIVEDALPVSVMLLREDDPAAGQVAVNAVTDADKAASAVWRLAENIARAAGAEPKAGAGDRAQEQVYAALDAPYRRWLAALVPDSDLIVARTEWQHTVRRSVAAIARDLVTAAPPAAWTGREVDGRTMTVAAAQAGFMASVRAALPLAHNTSRTTDSEATKGVVA</sequence>
<evidence type="ECO:0000313" key="3">
    <source>
        <dbReference type="Proteomes" id="UP000516173"/>
    </source>
</evidence>
<dbReference type="NCBIfam" id="TIGR02547">
    <property type="entry name" value="casA_cse1"/>
    <property type="match status" value="1"/>
</dbReference>
<dbReference type="Proteomes" id="UP000516173">
    <property type="component" value="Chromosome"/>
</dbReference>
<gene>
    <name evidence="2" type="ORF">NWFMUON74_40030</name>
</gene>
<evidence type="ECO:0000256" key="1">
    <source>
        <dbReference type="SAM" id="MobiDB-lite"/>
    </source>
</evidence>
<feature type="region of interest" description="Disordered" evidence="1">
    <location>
        <begin position="1"/>
        <end position="26"/>
    </location>
</feature>
<dbReference type="KEGG" id="nwl:NWFMUON74_40030"/>
<protein>
    <submittedName>
        <fullName evidence="2">Type I-E CRISPR-associated protein Cse1/CasA</fullName>
    </submittedName>
</protein>
<dbReference type="EMBL" id="AP023396">
    <property type="protein sequence ID" value="BCK56231.1"/>
    <property type="molecule type" value="Genomic_DNA"/>
</dbReference>
<dbReference type="GeneID" id="80348495"/>
<accession>A0A7G1KN15</accession>
<dbReference type="CDD" id="cd09729">
    <property type="entry name" value="Cse1_I-E"/>
    <property type="match status" value="1"/>
</dbReference>
<name>A0A7G1KN15_9NOCA</name>
<dbReference type="Gene3D" id="1.10.132.100">
    <property type="match status" value="1"/>
</dbReference>
<evidence type="ECO:0000313" key="2">
    <source>
        <dbReference type="EMBL" id="BCK56231.1"/>
    </source>
</evidence>
<dbReference type="AlphaFoldDB" id="A0A7G1KN15"/>
<proteinExistence type="predicted"/>
<dbReference type="RefSeq" id="WP_187683346.1">
    <property type="nucleotide sequence ID" value="NZ_AP023396.1"/>
</dbReference>
<reference evidence="2 3" key="1">
    <citation type="submission" date="2020-08" db="EMBL/GenBank/DDBJ databases">
        <title>Genome Sequencing of Nocardia wallacei strain FMUON74 and assembly.</title>
        <authorList>
            <person name="Toyokawa M."/>
            <person name="Uesaka K."/>
        </authorList>
    </citation>
    <scope>NUCLEOTIDE SEQUENCE [LARGE SCALE GENOMIC DNA]</scope>
    <source>
        <strain evidence="2 3">FMUON74</strain>
    </source>
</reference>
<dbReference type="Pfam" id="PF09481">
    <property type="entry name" value="CRISPR_Cse1"/>
    <property type="match status" value="1"/>
</dbReference>